<gene>
    <name evidence="1" type="ORF">LSAA_12224</name>
</gene>
<keyword evidence="2" id="KW-1185">Reference proteome</keyword>
<reference evidence="1" key="1">
    <citation type="submission" date="2021-02" db="EMBL/GenBank/DDBJ databases">
        <authorList>
            <person name="Bekaert M."/>
        </authorList>
    </citation>
    <scope>NUCLEOTIDE SEQUENCE</scope>
    <source>
        <strain evidence="1">IoA-00</strain>
    </source>
</reference>
<dbReference type="Proteomes" id="UP000675881">
    <property type="component" value="Chromosome 6"/>
</dbReference>
<name>A0A7R8HB22_LEPSM</name>
<protein>
    <submittedName>
        <fullName evidence="1">(salmon louse) hypothetical protein</fullName>
    </submittedName>
</protein>
<evidence type="ECO:0000313" key="2">
    <source>
        <dbReference type="Proteomes" id="UP000675881"/>
    </source>
</evidence>
<evidence type="ECO:0000313" key="1">
    <source>
        <dbReference type="EMBL" id="CAF2984880.1"/>
    </source>
</evidence>
<sequence>MPPFSAPFCLLQLCGDVESNPGPRGRPEKPDPVKLMETKMEEQEQKIEGMNEIIKGQEEIIKDLQNKQVVAEERIEKLQVELQDRIKEIKVRFVHVRDFALCVQFIFIHIVYV</sequence>
<accession>A0A7R8HB22</accession>
<organism evidence="1 2">
    <name type="scientific">Lepeophtheirus salmonis</name>
    <name type="common">Salmon louse</name>
    <name type="synonym">Caligus salmonis</name>
    <dbReference type="NCBI Taxonomy" id="72036"/>
    <lineage>
        <taxon>Eukaryota</taxon>
        <taxon>Metazoa</taxon>
        <taxon>Ecdysozoa</taxon>
        <taxon>Arthropoda</taxon>
        <taxon>Crustacea</taxon>
        <taxon>Multicrustacea</taxon>
        <taxon>Hexanauplia</taxon>
        <taxon>Copepoda</taxon>
        <taxon>Siphonostomatoida</taxon>
        <taxon>Caligidae</taxon>
        <taxon>Lepeophtheirus</taxon>
    </lineage>
</organism>
<dbReference type="OrthoDB" id="6381026at2759"/>
<proteinExistence type="predicted"/>
<dbReference type="AlphaFoldDB" id="A0A7R8HB22"/>
<dbReference type="EMBL" id="HG994585">
    <property type="protein sequence ID" value="CAF2984880.1"/>
    <property type="molecule type" value="Genomic_DNA"/>
</dbReference>